<evidence type="ECO:0000259" key="6">
    <source>
        <dbReference type="PROSITE" id="PS50931"/>
    </source>
</evidence>
<protein>
    <submittedName>
        <fullName evidence="7">Hydrogen peroxide-inducible genes activator</fullName>
    </submittedName>
</protein>
<dbReference type="Proteomes" id="UP000320404">
    <property type="component" value="Unassembled WGS sequence"/>
</dbReference>
<dbReference type="PROSITE" id="PS50931">
    <property type="entry name" value="HTH_LYSR"/>
    <property type="match status" value="1"/>
</dbReference>
<comment type="similarity">
    <text evidence="1">Belongs to the LysR transcriptional regulatory family.</text>
</comment>
<evidence type="ECO:0000256" key="2">
    <source>
        <dbReference type="ARBA" id="ARBA00023015"/>
    </source>
</evidence>
<dbReference type="GO" id="GO:0003700">
    <property type="term" value="F:DNA-binding transcription factor activity"/>
    <property type="evidence" value="ECO:0007669"/>
    <property type="project" value="InterPro"/>
</dbReference>
<dbReference type="Gene3D" id="3.40.190.10">
    <property type="entry name" value="Periplasmic binding protein-like II"/>
    <property type="match status" value="2"/>
</dbReference>
<dbReference type="SUPFAM" id="SSF46785">
    <property type="entry name" value="Winged helix' DNA-binding domain"/>
    <property type="match status" value="1"/>
</dbReference>
<evidence type="ECO:0000313" key="8">
    <source>
        <dbReference type="Proteomes" id="UP000320404"/>
    </source>
</evidence>
<evidence type="ECO:0000256" key="4">
    <source>
        <dbReference type="ARBA" id="ARBA00023159"/>
    </source>
</evidence>
<dbReference type="PRINTS" id="PR00039">
    <property type="entry name" value="HTHLYSR"/>
</dbReference>
<dbReference type="GO" id="GO:0003677">
    <property type="term" value="F:DNA binding"/>
    <property type="evidence" value="ECO:0007669"/>
    <property type="project" value="UniProtKB-KW"/>
</dbReference>
<dbReference type="PANTHER" id="PTHR30346:SF26">
    <property type="entry name" value="HYDROGEN PEROXIDE-INDUCIBLE GENES ACTIVATOR"/>
    <property type="match status" value="1"/>
</dbReference>
<dbReference type="AlphaFoldDB" id="A0A520RVH3"/>
<dbReference type="SUPFAM" id="SSF53850">
    <property type="entry name" value="Periplasmic binding protein-like II"/>
    <property type="match status" value="1"/>
</dbReference>
<feature type="domain" description="HTH lysR-type" evidence="6">
    <location>
        <begin position="7"/>
        <end position="64"/>
    </location>
</feature>
<keyword evidence="2" id="KW-0805">Transcription regulation</keyword>
<dbReference type="CDD" id="cd08411">
    <property type="entry name" value="PBP2_OxyR"/>
    <property type="match status" value="1"/>
</dbReference>
<dbReference type="FunFam" id="1.10.10.10:FF:000001">
    <property type="entry name" value="LysR family transcriptional regulator"/>
    <property type="match status" value="1"/>
</dbReference>
<keyword evidence="3" id="KW-0238">DNA-binding</keyword>
<evidence type="ECO:0000256" key="3">
    <source>
        <dbReference type="ARBA" id="ARBA00023125"/>
    </source>
</evidence>
<proteinExistence type="inferred from homology"/>
<dbReference type="Gene3D" id="1.10.10.10">
    <property type="entry name" value="Winged helix-like DNA-binding domain superfamily/Winged helix DNA-binding domain"/>
    <property type="match status" value="1"/>
</dbReference>
<dbReference type="GO" id="GO:0032993">
    <property type="term" value="C:protein-DNA complex"/>
    <property type="evidence" value="ECO:0007669"/>
    <property type="project" value="TreeGrafter"/>
</dbReference>
<organism evidence="7 8">
    <name type="scientific">OM182 bacterium</name>
    <dbReference type="NCBI Taxonomy" id="2510334"/>
    <lineage>
        <taxon>Bacteria</taxon>
        <taxon>Pseudomonadati</taxon>
        <taxon>Pseudomonadota</taxon>
        <taxon>Gammaproteobacteria</taxon>
        <taxon>OMG group</taxon>
        <taxon>OM182 clade</taxon>
    </lineage>
</organism>
<dbReference type="InterPro" id="IPR005119">
    <property type="entry name" value="LysR_subst-bd"/>
</dbReference>
<accession>A0A520RVH3</accession>
<keyword evidence="5" id="KW-0804">Transcription</keyword>
<evidence type="ECO:0000313" key="7">
    <source>
        <dbReference type="EMBL" id="RZO74253.1"/>
    </source>
</evidence>
<dbReference type="InterPro" id="IPR000847">
    <property type="entry name" value="LysR_HTH_N"/>
</dbReference>
<dbReference type="Pfam" id="PF00126">
    <property type="entry name" value="HTH_1"/>
    <property type="match status" value="1"/>
</dbReference>
<evidence type="ECO:0000256" key="5">
    <source>
        <dbReference type="ARBA" id="ARBA00023163"/>
    </source>
</evidence>
<dbReference type="Pfam" id="PF03466">
    <property type="entry name" value="LysR_substrate"/>
    <property type="match status" value="1"/>
</dbReference>
<comment type="caution">
    <text evidence="7">The sequence shown here is derived from an EMBL/GenBank/DDBJ whole genome shotgun (WGS) entry which is preliminary data.</text>
</comment>
<dbReference type="PANTHER" id="PTHR30346">
    <property type="entry name" value="TRANSCRIPTIONAL DUAL REGULATOR HCAR-RELATED"/>
    <property type="match status" value="1"/>
</dbReference>
<dbReference type="EMBL" id="SHAH01000108">
    <property type="protein sequence ID" value="RZO74253.1"/>
    <property type="molecule type" value="Genomic_DNA"/>
</dbReference>
<dbReference type="InterPro" id="IPR036388">
    <property type="entry name" value="WH-like_DNA-bd_sf"/>
</dbReference>
<evidence type="ECO:0000256" key="1">
    <source>
        <dbReference type="ARBA" id="ARBA00009437"/>
    </source>
</evidence>
<dbReference type="InterPro" id="IPR036390">
    <property type="entry name" value="WH_DNA-bd_sf"/>
</dbReference>
<reference evidence="7 8" key="1">
    <citation type="submission" date="2019-02" db="EMBL/GenBank/DDBJ databases">
        <title>Prokaryotic population dynamics and viral predation in marine succession experiment using metagenomics: the confinement effect.</title>
        <authorList>
            <person name="Haro-Moreno J.M."/>
            <person name="Rodriguez-Valera F."/>
            <person name="Lopez-Perez M."/>
        </authorList>
    </citation>
    <scope>NUCLEOTIDE SEQUENCE [LARGE SCALE GENOMIC DNA]</scope>
    <source>
        <strain evidence="7">MED-G158</strain>
    </source>
</reference>
<name>A0A520RVH3_9GAMM</name>
<gene>
    <name evidence="7" type="ORF">EVA69_06165</name>
</gene>
<sequence>MHTIEKLSLKQLQYFAAVAEYGSFRQAAFGLNITQPTLSNQVSVMEKILKIQLFERSRKGINPTPEGRELLSSARRVLEEAQGFATQASILAGGGMGTYRLGVTPTLGPYLLPHILNPLHDRHADLKLYVREDTPSDLETGLINGQHDLILTTLPIMSNELIVAPLFREPLKLALAKDHRLANKKRINRMDLLGEPVLTISEHHLFHRQITELCERVGAVVRRDYEGTSLDTLRQMVVMGMGIAFLPALYAKSEIRDEKELRLADVEGINVVRKHALVWRNTSPVRNFYKQLSREIRVIIETSLESSILPASHHRIGKRGAPLKR</sequence>
<keyword evidence="4" id="KW-0010">Activator</keyword>